<feature type="region of interest" description="Disordered" evidence="1">
    <location>
        <begin position="121"/>
        <end position="145"/>
    </location>
</feature>
<feature type="compositionally biased region" description="Low complexity" evidence="1">
    <location>
        <begin position="378"/>
        <end position="389"/>
    </location>
</feature>
<dbReference type="InterPro" id="IPR007557">
    <property type="entry name" value="PSP1_C"/>
</dbReference>
<keyword evidence="4" id="KW-1185">Reference proteome</keyword>
<dbReference type="PROSITE" id="PS51411">
    <property type="entry name" value="PSP1_C"/>
    <property type="match status" value="1"/>
</dbReference>
<organism evidence="3 4">
    <name type="scientific">Saccharomyces mikatae IFO 1815</name>
    <dbReference type="NCBI Taxonomy" id="226126"/>
    <lineage>
        <taxon>Eukaryota</taxon>
        <taxon>Fungi</taxon>
        <taxon>Dikarya</taxon>
        <taxon>Ascomycota</taxon>
        <taxon>Saccharomycotina</taxon>
        <taxon>Saccharomycetes</taxon>
        <taxon>Saccharomycetales</taxon>
        <taxon>Saccharomycetaceae</taxon>
        <taxon>Saccharomyces</taxon>
    </lineage>
</organism>
<evidence type="ECO:0000259" key="2">
    <source>
        <dbReference type="PROSITE" id="PS51411"/>
    </source>
</evidence>
<evidence type="ECO:0000256" key="1">
    <source>
        <dbReference type="SAM" id="MobiDB-lite"/>
    </source>
</evidence>
<sequence>MDLPTINSTTSISDNVDLKNYYEDLLFKNNSGKSLSDLPRKLNDNSDNTRNDVVDPLAGLNSLRNSIKSTGSGMENRRTFDDIDFMNRFPYPPPVPQQQQQQQQQFSHQNGFIQEQPSNNLTSFQMSSSNSEPMSTQSASINNNNSNFTQMATYQAQQRLFPQFNPNLFQTSGNEIMENRRGLDYMPLVNKTNIGFDSINGNNFAASSHSAGNPSNISSQQQFPTHWQQSSHPEATIRRSSYISDTLINHQMPGVQQKQASQLQQQQSQGFNFFNSRFNYDNLNSSHLAMNGGTDFGNGVQSPHSYNNDANNSNISNSSNINSQNVAPIQQFRRNTQPVASFNPNPSTFQQQSRNANTANIFNSERIEDVHLAELQRSSSVPSSTNSHNPHNKDSNEESVALDNGLVLIQGKHLTSSKTLHDLYQDCGSGYFASSAVFEFTDNIKKMMKLHDSNESYDGKNMSLIDEEGNTYQSLLNFLGVLRSCNLNYINDPDSNNGIISNNGNNKNRRKGSFTTDSSSRNNNNSFLAYTPLVLVALKNGKLELLSTPQATNLLMKRGDLVIIDGDRGRDLVLVVEPCVDLNLALFINFLKKKIHFDSLITSEPQHYPNEEFIQMLIESKKGQKKKLNPKLYDVVELTELIIPSKQVLRFATPWEVTTNLHNKFEDELKALHIAQSKLKALNDNSRSHNTNDGSSNHFSGTANYSKPELNIKILNAEFQFDRKKLTFYYVCEERNDFRDLIKELFKYYKTRIWLCAIPNNLSIDSKYYDNQQKELKLYQEIVKNYNTEDLVNVNEFSQNRTNNKINFAPPLNEIELDNFQIAVYKELVHELFH</sequence>
<reference evidence="3" key="1">
    <citation type="submission" date="2022-10" db="EMBL/GenBank/DDBJ databases">
        <authorList>
            <person name="Byrne P K."/>
        </authorList>
    </citation>
    <scope>NUCLEOTIDE SEQUENCE</scope>
    <source>
        <strain evidence="3">IFO1815</strain>
    </source>
</reference>
<feature type="region of interest" description="Disordered" evidence="1">
    <location>
        <begin position="376"/>
        <end position="397"/>
    </location>
</feature>
<evidence type="ECO:0000313" key="4">
    <source>
        <dbReference type="Proteomes" id="UP001161438"/>
    </source>
</evidence>
<dbReference type="Pfam" id="PF04468">
    <property type="entry name" value="PSP1"/>
    <property type="match status" value="1"/>
</dbReference>
<name>A0AA35IWR0_SACMI</name>
<accession>A0AA35IWR0</accession>
<dbReference type="GeneID" id="80917564"/>
<feature type="region of interest" description="Disordered" evidence="1">
    <location>
        <begin position="294"/>
        <end position="321"/>
    </location>
</feature>
<evidence type="ECO:0000313" key="3">
    <source>
        <dbReference type="EMBL" id="CAI4038353.1"/>
    </source>
</evidence>
<protein>
    <recommendedName>
        <fullName evidence="2">PSP1 C-terminal domain-containing protein</fullName>
    </recommendedName>
</protein>
<dbReference type="EMBL" id="OX365760">
    <property type="protein sequence ID" value="CAI4038353.1"/>
    <property type="molecule type" value="Genomic_DNA"/>
</dbReference>
<dbReference type="PANTHER" id="PTHR43830">
    <property type="entry name" value="PROTEIN PSP1"/>
    <property type="match status" value="1"/>
</dbReference>
<feature type="compositionally biased region" description="Low complexity" evidence="1">
    <location>
        <begin position="305"/>
        <end position="321"/>
    </location>
</feature>
<dbReference type="Proteomes" id="UP001161438">
    <property type="component" value="Chromosome 4"/>
</dbReference>
<dbReference type="PANTHER" id="PTHR43830:SF3">
    <property type="entry name" value="PROTEIN PSP1"/>
    <property type="match status" value="1"/>
</dbReference>
<dbReference type="RefSeq" id="XP_056081468.1">
    <property type="nucleotide sequence ID" value="XM_056221704.1"/>
</dbReference>
<proteinExistence type="predicted"/>
<dbReference type="GO" id="GO:0005737">
    <property type="term" value="C:cytoplasm"/>
    <property type="evidence" value="ECO:0007669"/>
    <property type="project" value="TreeGrafter"/>
</dbReference>
<feature type="compositionally biased region" description="Basic and acidic residues" evidence="1">
    <location>
        <begin position="38"/>
        <end position="53"/>
    </location>
</feature>
<feature type="region of interest" description="Disordered" evidence="1">
    <location>
        <begin position="498"/>
        <end position="520"/>
    </location>
</feature>
<feature type="domain" description="PSP1 C-terminal" evidence="2">
    <location>
        <begin position="646"/>
        <end position="758"/>
    </location>
</feature>
<dbReference type="AlphaFoldDB" id="A0AA35IWR0"/>
<gene>
    <name evidence="3" type="primary">SMKI04G6970</name>
    <name evidence="3" type="ORF">SMKI_04G6970</name>
</gene>
<dbReference type="InterPro" id="IPR047767">
    <property type="entry name" value="PSP1-like"/>
</dbReference>
<feature type="region of interest" description="Disordered" evidence="1">
    <location>
        <begin position="32"/>
        <end position="56"/>
    </location>
</feature>